<dbReference type="EMBL" id="CP032829">
    <property type="protein sequence ID" value="AYJ85858.1"/>
    <property type="molecule type" value="Genomic_DNA"/>
</dbReference>
<evidence type="ECO:0000313" key="6">
    <source>
        <dbReference type="EMBL" id="AYJ85858.1"/>
    </source>
</evidence>
<dbReference type="GO" id="GO:0006355">
    <property type="term" value="P:regulation of DNA-templated transcription"/>
    <property type="evidence" value="ECO:0007669"/>
    <property type="project" value="InterPro"/>
</dbReference>
<name>A0A494TKB1_SPHPE</name>
<proteinExistence type="predicted"/>
<dbReference type="SMART" id="SM00862">
    <property type="entry name" value="Trans_reg_C"/>
    <property type="match status" value="1"/>
</dbReference>
<gene>
    <name evidence="6" type="ORF">D3Y57_07570</name>
</gene>
<dbReference type="InterPro" id="IPR036388">
    <property type="entry name" value="WH-like_DNA-bd_sf"/>
</dbReference>
<dbReference type="Gene3D" id="3.40.50.2300">
    <property type="match status" value="1"/>
</dbReference>
<dbReference type="Pfam" id="PF00486">
    <property type="entry name" value="Trans_reg_C"/>
    <property type="match status" value="1"/>
</dbReference>
<evidence type="ECO:0000256" key="1">
    <source>
        <dbReference type="ARBA" id="ARBA00023125"/>
    </source>
</evidence>
<feature type="DNA-binding region" description="OmpR/PhoB-type" evidence="3">
    <location>
        <begin position="124"/>
        <end position="222"/>
    </location>
</feature>
<evidence type="ECO:0000256" key="2">
    <source>
        <dbReference type="PROSITE-ProRule" id="PRU00169"/>
    </source>
</evidence>
<dbReference type="RefSeq" id="WP_121152483.1">
    <property type="nucleotide sequence ID" value="NZ_CP032829.1"/>
</dbReference>
<dbReference type="Gene3D" id="1.10.10.10">
    <property type="entry name" value="Winged helix-like DNA-binding domain superfamily/Winged helix DNA-binding domain"/>
    <property type="match status" value="1"/>
</dbReference>
<reference evidence="6 7" key="1">
    <citation type="submission" date="2018-09" db="EMBL/GenBank/DDBJ databases">
        <title>Sphingomonas peninsula sp. nov., isolated from fildes peninsula, Antarctic soil.</title>
        <authorList>
            <person name="Yingchao G."/>
        </authorList>
    </citation>
    <scope>NUCLEOTIDE SEQUENCE [LARGE SCALE GENOMIC DNA]</scope>
    <source>
        <strain evidence="6 7">YZ-8</strain>
    </source>
</reference>
<evidence type="ECO:0000313" key="7">
    <source>
        <dbReference type="Proteomes" id="UP000276254"/>
    </source>
</evidence>
<dbReference type="InterPro" id="IPR001867">
    <property type="entry name" value="OmpR/PhoB-type_DNA-bd"/>
</dbReference>
<dbReference type="InterPro" id="IPR011006">
    <property type="entry name" value="CheY-like_superfamily"/>
</dbReference>
<dbReference type="AlphaFoldDB" id="A0A494TKB1"/>
<dbReference type="SMART" id="SM00448">
    <property type="entry name" value="REC"/>
    <property type="match status" value="1"/>
</dbReference>
<accession>A0A494TKB1</accession>
<evidence type="ECO:0000259" key="4">
    <source>
        <dbReference type="PROSITE" id="PS50110"/>
    </source>
</evidence>
<feature type="domain" description="Response regulatory" evidence="4">
    <location>
        <begin position="2"/>
        <end position="116"/>
    </location>
</feature>
<dbReference type="PANTHER" id="PTHR48111:SF36">
    <property type="entry name" value="TRANSCRIPTIONAL REGULATORY PROTEIN CUTR"/>
    <property type="match status" value="1"/>
</dbReference>
<dbReference type="OrthoDB" id="9802426at2"/>
<dbReference type="InterPro" id="IPR039420">
    <property type="entry name" value="WalR-like"/>
</dbReference>
<dbReference type="KEGG" id="spha:D3Y57_07570"/>
<dbReference type="GO" id="GO:0032993">
    <property type="term" value="C:protein-DNA complex"/>
    <property type="evidence" value="ECO:0007669"/>
    <property type="project" value="TreeGrafter"/>
</dbReference>
<dbReference type="PROSITE" id="PS50110">
    <property type="entry name" value="RESPONSE_REGULATORY"/>
    <property type="match status" value="1"/>
</dbReference>
<keyword evidence="1 3" id="KW-0238">DNA-binding</keyword>
<evidence type="ECO:0000256" key="3">
    <source>
        <dbReference type="PROSITE-ProRule" id="PRU01091"/>
    </source>
</evidence>
<dbReference type="GO" id="GO:0000976">
    <property type="term" value="F:transcription cis-regulatory region binding"/>
    <property type="evidence" value="ECO:0007669"/>
    <property type="project" value="TreeGrafter"/>
</dbReference>
<keyword evidence="2" id="KW-0597">Phosphoprotein</keyword>
<feature type="modified residue" description="4-aspartylphosphate" evidence="2">
    <location>
        <position position="51"/>
    </location>
</feature>
<dbReference type="InterPro" id="IPR001789">
    <property type="entry name" value="Sig_transdc_resp-reg_receiver"/>
</dbReference>
<dbReference type="GO" id="GO:0005829">
    <property type="term" value="C:cytosol"/>
    <property type="evidence" value="ECO:0007669"/>
    <property type="project" value="TreeGrafter"/>
</dbReference>
<dbReference type="Proteomes" id="UP000276254">
    <property type="component" value="Chromosome"/>
</dbReference>
<dbReference type="Pfam" id="PF00072">
    <property type="entry name" value="Response_reg"/>
    <property type="match status" value="1"/>
</dbReference>
<dbReference type="GO" id="GO:0000156">
    <property type="term" value="F:phosphorelay response regulator activity"/>
    <property type="evidence" value="ECO:0007669"/>
    <property type="project" value="TreeGrafter"/>
</dbReference>
<feature type="domain" description="OmpR/PhoB-type" evidence="5">
    <location>
        <begin position="124"/>
        <end position="222"/>
    </location>
</feature>
<dbReference type="CDD" id="cd00383">
    <property type="entry name" value="trans_reg_C"/>
    <property type="match status" value="1"/>
</dbReference>
<keyword evidence="7" id="KW-1185">Reference proteome</keyword>
<evidence type="ECO:0000259" key="5">
    <source>
        <dbReference type="PROSITE" id="PS51755"/>
    </source>
</evidence>
<dbReference type="SUPFAM" id="SSF52172">
    <property type="entry name" value="CheY-like"/>
    <property type="match status" value="1"/>
</dbReference>
<protein>
    <submittedName>
        <fullName evidence="6">DNA-binding response regulator</fullName>
    </submittedName>
</protein>
<organism evidence="6 7">
    <name type="scientific">Sphingomonas paeninsulae</name>
    <dbReference type="NCBI Taxonomy" id="2319844"/>
    <lineage>
        <taxon>Bacteria</taxon>
        <taxon>Pseudomonadati</taxon>
        <taxon>Pseudomonadota</taxon>
        <taxon>Alphaproteobacteria</taxon>
        <taxon>Sphingomonadales</taxon>
        <taxon>Sphingomonadaceae</taxon>
        <taxon>Sphingomonas</taxon>
    </lineage>
</organism>
<dbReference type="PANTHER" id="PTHR48111">
    <property type="entry name" value="REGULATOR OF RPOS"/>
    <property type="match status" value="1"/>
</dbReference>
<sequence>MRLLIVEDDAELADALMAAFERHDIHCDHAKSAGDTLQMVATTSYSLIVLDLGLPDESGLSVIKRMRSRGQVEPVIILTARSDAPTRLEGLRSGADDFIVKPFLFDELHARVEAVLRRQGGYVDRRIGIGDLSLDTETRELTICGEQISMSIRETELLEILLRRSEHVTPKRVLEDQLFGSGDTLGSNAVEVYVHRIRQKLKSRSLDVELQTVRGIGYILKRLR</sequence>
<dbReference type="PROSITE" id="PS51755">
    <property type="entry name" value="OMPR_PHOB"/>
    <property type="match status" value="1"/>
</dbReference>